<dbReference type="InterPro" id="IPR011767">
    <property type="entry name" value="GLR_AS"/>
</dbReference>
<dbReference type="NCBIfam" id="TIGR02196">
    <property type="entry name" value="GlrX_YruB"/>
    <property type="match status" value="1"/>
</dbReference>
<dbReference type="GO" id="GO:0045454">
    <property type="term" value="P:cell redox homeostasis"/>
    <property type="evidence" value="ECO:0007669"/>
    <property type="project" value="TreeGrafter"/>
</dbReference>
<dbReference type="CDD" id="cd02976">
    <property type="entry name" value="NrdH"/>
    <property type="match status" value="1"/>
</dbReference>
<dbReference type="Proteomes" id="UP000230959">
    <property type="component" value="Unassembled WGS sequence"/>
</dbReference>
<dbReference type="GO" id="GO:0009055">
    <property type="term" value="F:electron transfer activity"/>
    <property type="evidence" value="ECO:0007669"/>
    <property type="project" value="TreeGrafter"/>
</dbReference>
<dbReference type="EMBL" id="PFER01000004">
    <property type="protein sequence ID" value="PJE73972.1"/>
    <property type="molecule type" value="Genomic_DNA"/>
</dbReference>
<dbReference type="InterPro" id="IPR002109">
    <property type="entry name" value="Glutaredoxin"/>
</dbReference>
<dbReference type="PANTHER" id="PTHR34386">
    <property type="entry name" value="GLUTAREDOXIN"/>
    <property type="match status" value="1"/>
</dbReference>
<dbReference type="InterPro" id="IPR036249">
    <property type="entry name" value="Thioredoxin-like_sf"/>
</dbReference>
<dbReference type="Pfam" id="PF00462">
    <property type="entry name" value="Glutaredoxin"/>
    <property type="match status" value="1"/>
</dbReference>
<name>A0A2M8LBG7_9BACT</name>
<dbReference type="PANTHER" id="PTHR34386:SF1">
    <property type="entry name" value="GLUTAREDOXIN-LIKE PROTEIN NRDH"/>
    <property type="match status" value="1"/>
</dbReference>
<gene>
    <name evidence="2" type="ORF">COV02_00240</name>
</gene>
<evidence type="ECO:0000313" key="3">
    <source>
        <dbReference type="Proteomes" id="UP000230959"/>
    </source>
</evidence>
<evidence type="ECO:0000313" key="2">
    <source>
        <dbReference type="EMBL" id="PJE73972.1"/>
    </source>
</evidence>
<dbReference type="InterPro" id="IPR011911">
    <property type="entry name" value="GlrX_YruB"/>
</dbReference>
<comment type="caution">
    <text evidence="2">The sequence shown here is derived from an EMBL/GenBank/DDBJ whole genome shotgun (WGS) entry which is preliminary data.</text>
</comment>
<dbReference type="SUPFAM" id="SSF52833">
    <property type="entry name" value="Thioredoxin-like"/>
    <property type="match status" value="1"/>
</dbReference>
<proteinExistence type="predicted"/>
<evidence type="ECO:0000259" key="1">
    <source>
        <dbReference type="Pfam" id="PF00462"/>
    </source>
</evidence>
<dbReference type="Gene3D" id="3.40.30.10">
    <property type="entry name" value="Glutaredoxin"/>
    <property type="match status" value="1"/>
</dbReference>
<feature type="domain" description="Glutaredoxin" evidence="1">
    <location>
        <begin position="5"/>
        <end position="63"/>
    </location>
</feature>
<organism evidence="2 3">
    <name type="scientific">Candidatus Terrybacteria bacterium CG10_big_fil_rev_8_21_14_0_10_41_10</name>
    <dbReference type="NCBI Taxonomy" id="1975026"/>
    <lineage>
        <taxon>Bacteria</taxon>
        <taxon>Candidatus Terryibacteriota</taxon>
    </lineage>
</organism>
<protein>
    <submittedName>
        <fullName evidence="2">NrdH-redoxin</fullName>
    </submittedName>
</protein>
<dbReference type="PROSITE" id="PS51354">
    <property type="entry name" value="GLUTAREDOXIN_2"/>
    <property type="match status" value="1"/>
</dbReference>
<dbReference type="AlphaFoldDB" id="A0A2M8LBG7"/>
<sequence>MMKNVIIYSTPTCVYCKMAKEFLTEKGIEFTDYDLSVDMEKREEVVKKTGQMAVPVIEVDGEMMVGFDKDKLSSLLGI</sequence>
<accession>A0A2M8LBG7</accession>
<dbReference type="PROSITE" id="PS00195">
    <property type="entry name" value="GLUTAREDOXIN_1"/>
    <property type="match status" value="1"/>
</dbReference>
<dbReference type="InterPro" id="IPR051548">
    <property type="entry name" value="Grx-like_ET"/>
</dbReference>
<reference evidence="3" key="1">
    <citation type="submission" date="2017-09" db="EMBL/GenBank/DDBJ databases">
        <title>Depth-based differentiation of microbial function through sediment-hosted aquifers and enrichment of novel symbionts in the deep terrestrial subsurface.</title>
        <authorList>
            <person name="Probst A.J."/>
            <person name="Ladd B."/>
            <person name="Jarett J.K."/>
            <person name="Geller-Mcgrath D.E."/>
            <person name="Sieber C.M.K."/>
            <person name="Emerson J.B."/>
            <person name="Anantharaman K."/>
            <person name="Thomas B.C."/>
            <person name="Malmstrom R."/>
            <person name="Stieglmeier M."/>
            <person name="Klingl A."/>
            <person name="Woyke T."/>
            <person name="Ryan C.M."/>
            <person name="Banfield J.F."/>
        </authorList>
    </citation>
    <scope>NUCLEOTIDE SEQUENCE [LARGE SCALE GENOMIC DNA]</scope>
</reference>